<dbReference type="Pfam" id="PF22725">
    <property type="entry name" value="GFO_IDH_MocA_C3"/>
    <property type="match status" value="1"/>
</dbReference>
<name>A0A382SX63_9ZZZZ</name>
<dbReference type="InterPro" id="IPR000683">
    <property type="entry name" value="Gfo/Idh/MocA-like_OxRdtase_N"/>
</dbReference>
<dbReference type="Gene3D" id="3.40.50.720">
    <property type="entry name" value="NAD(P)-binding Rossmann-like Domain"/>
    <property type="match status" value="1"/>
</dbReference>
<evidence type="ECO:0000259" key="3">
    <source>
        <dbReference type="Pfam" id="PF22725"/>
    </source>
</evidence>
<evidence type="ECO:0000256" key="1">
    <source>
        <dbReference type="ARBA" id="ARBA00023002"/>
    </source>
</evidence>
<accession>A0A382SX63</accession>
<dbReference type="GO" id="GO:0000166">
    <property type="term" value="F:nucleotide binding"/>
    <property type="evidence" value="ECO:0007669"/>
    <property type="project" value="InterPro"/>
</dbReference>
<dbReference type="InterPro" id="IPR055170">
    <property type="entry name" value="GFO_IDH_MocA-like_dom"/>
</dbReference>
<sequence>MPNGTKTDLFRVGIVGTGGIARAHGSACQEAASAELCAICDVSEEALNLYGEAFEVSNRYLDLDEMLEKENLDIVSICTWGAYHAQNGIQIANSGKVKAILCEKPFTLNAAEASQMVNAAAKNGVLIAEAFKFRHHPMHLKAKELVDSGAIGDVMNIRSTFCTGGGGGGPETRKPENNWRFNKAKGGGSIYDLACYCIHHARFIFGTEPVQ</sequence>
<dbReference type="Pfam" id="PF01408">
    <property type="entry name" value="GFO_IDH_MocA"/>
    <property type="match status" value="1"/>
</dbReference>
<evidence type="ECO:0000259" key="2">
    <source>
        <dbReference type="Pfam" id="PF01408"/>
    </source>
</evidence>
<feature type="domain" description="Gfo/Idh/MocA-like oxidoreductase N-terminal" evidence="2">
    <location>
        <begin position="10"/>
        <end position="128"/>
    </location>
</feature>
<dbReference type="AlphaFoldDB" id="A0A382SX63"/>
<reference evidence="4" key="1">
    <citation type="submission" date="2018-05" db="EMBL/GenBank/DDBJ databases">
        <authorList>
            <person name="Lanie J.A."/>
            <person name="Ng W.-L."/>
            <person name="Kazmierczak K.M."/>
            <person name="Andrzejewski T.M."/>
            <person name="Davidsen T.M."/>
            <person name="Wayne K.J."/>
            <person name="Tettelin H."/>
            <person name="Glass J.I."/>
            <person name="Rusch D."/>
            <person name="Podicherti R."/>
            <person name="Tsui H.-C.T."/>
            <person name="Winkler M.E."/>
        </authorList>
    </citation>
    <scope>NUCLEOTIDE SEQUENCE</scope>
</reference>
<dbReference type="GO" id="GO:0016491">
    <property type="term" value="F:oxidoreductase activity"/>
    <property type="evidence" value="ECO:0007669"/>
    <property type="project" value="UniProtKB-KW"/>
</dbReference>
<evidence type="ECO:0008006" key="5">
    <source>
        <dbReference type="Google" id="ProtNLM"/>
    </source>
</evidence>
<evidence type="ECO:0000313" key="4">
    <source>
        <dbReference type="EMBL" id="SVD14550.1"/>
    </source>
</evidence>
<keyword evidence="1" id="KW-0560">Oxidoreductase</keyword>
<organism evidence="4">
    <name type="scientific">marine metagenome</name>
    <dbReference type="NCBI Taxonomy" id="408172"/>
    <lineage>
        <taxon>unclassified sequences</taxon>
        <taxon>metagenomes</taxon>
        <taxon>ecological metagenomes</taxon>
    </lineage>
</organism>
<dbReference type="InterPro" id="IPR036291">
    <property type="entry name" value="NAD(P)-bd_dom_sf"/>
</dbReference>
<dbReference type="PANTHER" id="PTHR43818:SF11">
    <property type="entry name" value="BCDNA.GH03377"/>
    <property type="match status" value="1"/>
</dbReference>
<feature type="non-terminal residue" evidence="4">
    <location>
        <position position="211"/>
    </location>
</feature>
<dbReference type="EMBL" id="UINC01132312">
    <property type="protein sequence ID" value="SVD14550.1"/>
    <property type="molecule type" value="Genomic_DNA"/>
</dbReference>
<dbReference type="Gene3D" id="3.30.360.10">
    <property type="entry name" value="Dihydrodipicolinate Reductase, domain 2"/>
    <property type="match status" value="1"/>
</dbReference>
<dbReference type="SUPFAM" id="SSF51735">
    <property type="entry name" value="NAD(P)-binding Rossmann-fold domains"/>
    <property type="match status" value="1"/>
</dbReference>
<dbReference type="InterPro" id="IPR050463">
    <property type="entry name" value="Gfo/Idh/MocA_oxidrdct_glycsds"/>
</dbReference>
<dbReference type="PANTHER" id="PTHR43818">
    <property type="entry name" value="BCDNA.GH03377"/>
    <property type="match status" value="1"/>
</dbReference>
<gene>
    <name evidence="4" type="ORF">METZ01_LOCUS367404</name>
</gene>
<protein>
    <recommendedName>
        <fullName evidence="5">Gfo/Idh/MocA-like oxidoreductase N-terminal domain-containing protein</fullName>
    </recommendedName>
</protein>
<feature type="domain" description="GFO/IDH/MocA-like oxidoreductase" evidence="3">
    <location>
        <begin position="140"/>
        <end position="210"/>
    </location>
</feature>
<proteinExistence type="predicted"/>